<evidence type="ECO:0000256" key="7">
    <source>
        <dbReference type="ARBA" id="ARBA00022927"/>
    </source>
</evidence>
<gene>
    <name evidence="11" type="ORF">GCM10010981_28130</name>
</gene>
<evidence type="ECO:0000259" key="10">
    <source>
        <dbReference type="PROSITE" id="PS52015"/>
    </source>
</evidence>
<reference evidence="12" key="1">
    <citation type="journal article" date="2019" name="Int. J. Syst. Evol. Microbiol.">
        <title>The Global Catalogue of Microorganisms (GCM) 10K type strain sequencing project: providing services to taxonomists for standard genome sequencing and annotation.</title>
        <authorList>
            <consortium name="The Broad Institute Genomics Platform"/>
            <consortium name="The Broad Institute Genome Sequencing Center for Infectious Disease"/>
            <person name="Wu L."/>
            <person name="Ma J."/>
        </authorList>
    </citation>
    <scope>NUCLEOTIDE SEQUENCE [LARGE SCALE GENOMIC DNA]</scope>
    <source>
        <strain evidence="12">CGMCC 1.15439</strain>
    </source>
</reference>
<comment type="subcellular location">
    <subcellularLocation>
        <location evidence="1">Cell inner membrane</location>
        <topology evidence="1">Single-pass membrane protein</topology>
        <orientation evidence="1">Periplasmic side</orientation>
    </subcellularLocation>
</comment>
<dbReference type="InterPro" id="IPR037682">
    <property type="entry name" value="TonB_C"/>
</dbReference>
<organism evidence="11 12">
    <name type="scientific">Dyella nitratireducens</name>
    <dbReference type="NCBI Taxonomy" id="1849580"/>
    <lineage>
        <taxon>Bacteria</taxon>
        <taxon>Pseudomonadati</taxon>
        <taxon>Pseudomonadota</taxon>
        <taxon>Gammaproteobacteria</taxon>
        <taxon>Lysobacterales</taxon>
        <taxon>Rhodanobacteraceae</taxon>
        <taxon>Dyella</taxon>
    </lineage>
</organism>
<dbReference type="NCBIfam" id="TIGR01352">
    <property type="entry name" value="tonB_Cterm"/>
    <property type="match status" value="1"/>
</dbReference>
<evidence type="ECO:0000256" key="1">
    <source>
        <dbReference type="ARBA" id="ARBA00004383"/>
    </source>
</evidence>
<sequence length="351" mass="38277">MVLLVVDVRGMPRDIRIERTSGFPELDKAALEAVQHWTFKPEFKYGKPAEAQVAIPVTFNLNKLGDDLPIAVSALSNEFFRIWLPNGDAFTASLENGNLALEHYVPFKLRPGQHAFPTPPSNANSYAQTLETAYHDGYVAASHHGEPPASRCLINCLRTLRMDFYDGSSVFLNVQDESSEAILLALGGLPTVDDARAAGTMTAYLHQHPGLELNNWELRDKAGATVKSALLYYYDLPKDRAIALSRMSIAPPPPSQPGVPSGADGIEPSADVCRRTMVREAEHTMADSAAQIPVVTVVVDRSGQVAHEWIARSSNSRFVDVSALNDAAHWTFNGIACDGQRVTESVGIARQ</sequence>
<evidence type="ECO:0000313" key="11">
    <source>
        <dbReference type="EMBL" id="GGA37364.1"/>
    </source>
</evidence>
<name>A0ABQ1G4L0_9GAMM</name>
<dbReference type="Gene3D" id="3.30.1150.10">
    <property type="match status" value="1"/>
</dbReference>
<keyword evidence="4" id="KW-1003">Cell membrane</keyword>
<dbReference type="PANTHER" id="PTHR33446:SF2">
    <property type="entry name" value="PROTEIN TONB"/>
    <property type="match status" value="1"/>
</dbReference>
<proteinExistence type="inferred from homology"/>
<evidence type="ECO:0000256" key="2">
    <source>
        <dbReference type="ARBA" id="ARBA00006555"/>
    </source>
</evidence>
<keyword evidence="3" id="KW-0813">Transport</keyword>
<dbReference type="InterPro" id="IPR006260">
    <property type="entry name" value="TonB/TolA_C"/>
</dbReference>
<keyword evidence="7" id="KW-0653">Protein transport</keyword>
<dbReference type="Pfam" id="PF03544">
    <property type="entry name" value="TonB_C"/>
    <property type="match status" value="1"/>
</dbReference>
<dbReference type="Proteomes" id="UP000620046">
    <property type="component" value="Unassembled WGS sequence"/>
</dbReference>
<evidence type="ECO:0000256" key="8">
    <source>
        <dbReference type="ARBA" id="ARBA00022989"/>
    </source>
</evidence>
<accession>A0ABQ1G4L0</accession>
<evidence type="ECO:0000256" key="5">
    <source>
        <dbReference type="ARBA" id="ARBA00022519"/>
    </source>
</evidence>
<dbReference type="InterPro" id="IPR051045">
    <property type="entry name" value="TonB-dependent_transducer"/>
</dbReference>
<dbReference type="PANTHER" id="PTHR33446">
    <property type="entry name" value="PROTEIN TONB-RELATED"/>
    <property type="match status" value="1"/>
</dbReference>
<comment type="similarity">
    <text evidence="2">Belongs to the TonB family.</text>
</comment>
<evidence type="ECO:0000256" key="6">
    <source>
        <dbReference type="ARBA" id="ARBA00022692"/>
    </source>
</evidence>
<feature type="domain" description="TonB C-terminal" evidence="10">
    <location>
        <begin position="1"/>
        <end position="68"/>
    </location>
</feature>
<dbReference type="SUPFAM" id="SSF74653">
    <property type="entry name" value="TolA/TonB C-terminal domain"/>
    <property type="match status" value="2"/>
</dbReference>
<evidence type="ECO:0000256" key="9">
    <source>
        <dbReference type="ARBA" id="ARBA00023136"/>
    </source>
</evidence>
<keyword evidence="12" id="KW-1185">Reference proteome</keyword>
<keyword evidence="9" id="KW-0472">Membrane</keyword>
<evidence type="ECO:0000313" key="12">
    <source>
        <dbReference type="Proteomes" id="UP000620046"/>
    </source>
</evidence>
<dbReference type="EMBL" id="BMJA01000002">
    <property type="protein sequence ID" value="GGA37364.1"/>
    <property type="molecule type" value="Genomic_DNA"/>
</dbReference>
<evidence type="ECO:0000256" key="4">
    <source>
        <dbReference type="ARBA" id="ARBA00022475"/>
    </source>
</evidence>
<keyword evidence="6" id="KW-0812">Transmembrane</keyword>
<dbReference type="PROSITE" id="PS52015">
    <property type="entry name" value="TONB_CTD"/>
    <property type="match status" value="1"/>
</dbReference>
<protein>
    <recommendedName>
        <fullName evidence="10">TonB C-terminal domain-containing protein</fullName>
    </recommendedName>
</protein>
<keyword evidence="8" id="KW-1133">Transmembrane helix</keyword>
<keyword evidence="5" id="KW-0997">Cell inner membrane</keyword>
<evidence type="ECO:0000256" key="3">
    <source>
        <dbReference type="ARBA" id="ARBA00022448"/>
    </source>
</evidence>
<comment type="caution">
    <text evidence="11">The sequence shown here is derived from an EMBL/GenBank/DDBJ whole genome shotgun (WGS) entry which is preliminary data.</text>
</comment>